<sequence length="269" mass="29736">MTAKDYPHRALKKKEIIYKGYITVFAVSRFQSLQSPPSRSACHENFEIHNRRVVNFLARELISGMQKADHSATSTTEAEMLLAQLFGKFYGFKIKSLISLSPTITLSNTMAVLESCPKHNMVAYLEKTDGNAEFHDIIDSYAHFHSSFSPLHITAKVAGKPVSISEASIRRDLLFDDVNGIDPLPNQVIFDAIQLIVGKHFSGKVTPLFASMLVKPTEDEGAPSERPSEAQPTPSPPHSSETPVEPQTDPSLRPSLSTTILDSIPESSW</sequence>
<reference evidence="2" key="1">
    <citation type="journal article" date="2022" name="Int. J. Mol. Sci.">
        <title>Draft Genome of Tanacetum Coccineum: Genomic Comparison of Closely Related Tanacetum-Family Plants.</title>
        <authorList>
            <person name="Yamashiro T."/>
            <person name="Shiraishi A."/>
            <person name="Nakayama K."/>
            <person name="Satake H."/>
        </authorList>
    </citation>
    <scope>NUCLEOTIDE SEQUENCE</scope>
</reference>
<accession>A0ABQ5A3D8</accession>
<organism evidence="2 3">
    <name type="scientific">Tanacetum coccineum</name>
    <dbReference type="NCBI Taxonomy" id="301880"/>
    <lineage>
        <taxon>Eukaryota</taxon>
        <taxon>Viridiplantae</taxon>
        <taxon>Streptophyta</taxon>
        <taxon>Embryophyta</taxon>
        <taxon>Tracheophyta</taxon>
        <taxon>Spermatophyta</taxon>
        <taxon>Magnoliopsida</taxon>
        <taxon>eudicotyledons</taxon>
        <taxon>Gunneridae</taxon>
        <taxon>Pentapetalae</taxon>
        <taxon>asterids</taxon>
        <taxon>campanulids</taxon>
        <taxon>Asterales</taxon>
        <taxon>Asteraceae</taxon>
        <taxon>Asteroideae</taxon>
        <taxon>Anthemideae</taxon>
        <taxon>Anthemidinae</taxon>
        <taxon>Tanacetum</taxon>
    </lineage>
</organism>
<evidence type="ECO:0000313" key="3">
    <source>
        <dbReference type="Proteomes" id="UP001151760"/>
    </source>
</evidence>
<dbReference type="Proteomes" id="UP001151760">
    <property type="component" value="Unassembled WGS sequence"/>
</dbReference>
<name>A0ABQ5A3D8_9ASTR</name>
<dbReference type="EMBL" id="BQNB010011838">
    <property type="protein sequence ID" value="GJS95812.1"/>
    <property type="molecule type" value="Genomic_DNA"/>
</dbReference>
<reference evidence="2" key="2">
    <citation type="submission" date="2022-01" db="EMBL/GenBank/DDBJ databases">
        <authorList>
            <person name="Yamashiro T."/>
            <person name="Shiraishi A."/>
            <person name="Satake H."/>
            <person name="Nakayama K."/>
        </authorList>
    </citation>
    <scope>NUCLEOTIDE SEQUENCE</scope>
</reference>
<proteinExistence type="predicted"/>
<gene>
    <name evidence="2" type="ORF">Tco_0802780</name>
</gene>
<comment type="caution">
    <text evidence="2">The sequence shown here is derived from an EMBL/GenBank/DDBJ whole genome shotgun (WGS) entry which is preliminary data.</text>
</comment>
<protein>
    <submittedName>
        <fullName evidence="2">Uncharacterized protein</fullName>
    </submittedName>
</protein>
<feature type="region of interest" description="Disordered" evidence="1">
    <location>
        <begin position="216"/>
        <end position="269"/>
    </location>
</feature>
<evidence type="ECO:0000256" key="1">
    <source>
        <dbReference type="SAM" id="MobiDB-lite"/>
    </source>
</evidence>
<evidence type="ECO:0000313" key="2">
    <source>
        <dbReference type="EMBL" id="GJS95812.1"/>
    </source>
</evidence>
<feature type="compositionally biased region" description="Polar residues" evidence="1">
    <location>
        <begin position="248"/>
        <end position="269"/>
    </location>
</feature>
<keyword evidence="3" id="KW-1185">Reference proteome</keyword>